<dbReference type="Pfam" id="PF22891">
    <property type="entry name" value="KH_PNO1_2nd"/>
    <property type="match status" value="1"/>
</dbReference>
<dbReference type="InterPro" id="IPR036612">
    <property type="entry name" value="KH_dom_type_1_sf"/>
</dbReference>
<dbReference type="InterPro" id="IPR004087">
    <property type="entry name" value="KH_dom"/>
</dbReference>
<keyword evidence="4" id="KW-1185">Reference proteome</keyword>
<dbReference type="KEGG" id="mten:GWK48_09100"/>
<dbReference type="EMBL" id="CP049074">
    <property type="protein sequence ID" value="QKR00508.1"/>
    <property type="molecule type" value="Genomic_DNA"/>
</dbReference>
<protein>
    <submittedName>
        <fullName evidence="3">RNA-processing protein</fullName>
    </submittedName>
</protein>
<accession>A0A6N0NYQ9</accession>
<gene>
    <name evidence="3" type="ORF">GWK48_09100</name>
</gene>
<organism evidence="3 4">
    <name type="scientific">Metallosphaera tengchongensis</name>
    <dbReference type="NCBI Taxonomy" id="1532350"/>
    <lineage>
        <taxon>Archaea</taxon>
        <taxon>Thermoproteota</taxon>
        <taxon>Thermoprotei</taxon>
        <taxon>Sulfolobales</taxon>
        <taxon>Sulfolobaceae</taxon>
        <taxon>Metallosphaera</taxon>
    </lineage>
</organism>
<feature type="domain" description="K Homology" evidence="2">
    <location>
        <begin position="75"/>
        <end position="147"/>
    </location>
</feature>
<dbReference type="NCBIfam" id="NF010326">
    <property type="entry name" value="PRK13763.1-1"/>
    <property type="match status" value="1"/>
</dbReference>
<name>A0A6N0NYQ9_9CREN</name>
<dbReference type="SUPFAM" id="SSF54791">
    <property type="entry name" value="Eukaryotic type KH-domain (KH-domain type I)"/>
    <property type="match status" value="1"/>
</dbReference>
<dbReference type="NCBIfam" id="TIGR03665">
    <property type="entry name" value="arCOG04150"/>
    <property type="match status" value="1"/>
</dbReference>
<dbReference type="SMART" id="SM00322">
    <property type="entry name" value="KH"/>
    <property type="match status" value="1"/>
</dbReference>
<dbReference type="PANTHER" id="PTHR12826">
    <property type="entry name" value="RIBONUCLEASE Y"/>
    <property type="match status" value="1"/>
</dbReference>
<evidence type="ECO:0000256" key="1">
    <source>
        <dbReference type="ARBA" id="ARBA00022884"/>
    </source>
</evidence>
<evidence type="ECO:0000313" key="3">
    <source>
        <dbReference type="EMBL" id="QKR00508.1"/>
    </source>
</evidence>
<sequence>MFISVPDEKLEFVKGLIPKLTEMGGVEIEYSQDLKYFIVDPKNQNPYQALKVVSVIKALGYGVPISEALKLLGEDYMMDVIDLKESIENKYSIRRIKGRIIGEDGKTKRIIQEYTGVTLVVSDRSVALLGPYEQIPIARKALELLLKGKEHSSVYRYLDRAEEQLLRYRGSSRRRPTE</sequence>
<dbReference type="AlphaFoldDB" id="A0A6N0NYQ9"/>
<evidence type="ECO:0000259" key="2">
    <source>
        <dbReference type="SMART" id="SM00322"/>
    </source>
</evidence>
<dbReference type="GO" id="GO:0003723">
    <property type="term" value="F:RNA binding"/>
    <property type="evidence" value="ECO:0007669"/>
    <property type="project" value="UniProtKB-KW"/>
</dbReference>
<proteinExistence type="predicted"/>
<evidence type="ECO:0000313" key="4">
    <source>
        <dbReference type="Proteomes" id="UP000509301"/>
    </source>
</evidence>
<dbReference type="InterPro" id="IPR019964">
    <property type="entry name" value="KH_domain_protein_archaea"/>
</dbReference>
<reference evidence="3 4" key="1">
    <citation type="submission" date="2020-02" db="EMBL/GenBank/DDBJ databases">
        <title>Comparative genome analysis reveals the metabolism and evolution of the thermophilic archaeal genus Metallosphaera.</title>
        <authorList>
            <person name="Jiang C."/>
        </authorList>
    </citation>
    <scope>NUCLEOTIDE SEQUENCE [LARGE SCALE GENOMIC DNA]</scope>
    <source>
        <strain evidence="3 4">Ric-A</strain>
    </source>
</reference>
<dbReference type="Proteomes" id="UP000509301">
    <property type="component" value="Chromosome"/>
</dbReference>
<dbReference type="RefSeq" id="WP_174631562.1">
    <property type="nucleotide sequence ID" value="NZ_CP049074.1"/>
</dbReference>
<dbReference type="GeneID" id="55642098"/>
<dbReference type="InterPro" id="IPR055211">
    <property type="entry name" value="KH_PNO1_2nd"/>
</dbReference>
<dbReference type="OrthoDB" id="7870at2157"/>
<dbReference type="PANTHER" id="PTHR12826:SF13">
    <property type="entry name" value="RNA-BINDING PROTEIN PNO1"/>
    <property type="match status" value="1"/>
</dbReference>
<keyword evidence="1" id="KW-0694">RNA-binding</keyword>
<dbReference type="Gene3D" id="3.30.1370.10">
    <property type="entry name" value="K Homology domain, type 1"/>
    <property type="match status" value="2"/>
</dbReference>